<gene>
    <name evidence="2" type="ORF">BIFADO_00967</name>
</gene>
<dbReference type="InterPro" id="IPR007160">
    <property type="entry name" value="DUF362"/>
</dbReference>
<evidence type="ECO:0000313" key="2">
    <source>
        <dbReference type="EMBL" id="EDN84035.1"/>
    </source>
</evidence>
<name>A7A552_BIFAD</name>
<comment type="caution">
    <text evidence="2">The sequence shown here is derived from an EMBL/GenBank/DDBJ whole genome shotgun (WGS) entry which is preliminary data.</text>
</comment>
<dbReference type="HOGENOM" id="CLU_046240_1_1_11"/>
<evidence type="ECO:0000313" key="3">
    <source>
        <dbReference type="Proteomes" id="UP000003773"/>
    </source>
</evidence>
<protein>
    <recommendedName>
        <fullName evidence="1">DUF362 domain-containing protein</fullName>
    </recommendedName>
</protein>
<dbReference type="EMBL" id="AAXD02000018">
    <property type="protein sequence ID" value="EDN84035.1"/>
    <property type="molecule type" value="Genomic_DNA"/>
</dbReference>
<reference evidence="2 3" key="1">
    <citation type="submission" date="2007-04" db="EMBL/GenBank/DDBJ databases">
        <authorList>
            <person name="Fulton L."/>
            <person name="Clifton S."/>
            <person name="Fulton B."/>
            <person name="Xu J."/>
            <person name="Minx P."/>
            <person name="Pepin K.H."/>
            <person name="Johnson M."/>
            <person name="Thiruvilangam P."/>
            <person name="Bhonagiri V."/>
            <person name="Nash W.E."/>
            <person name="Mardis E.R."/>
            <person name="Wilson R.K."/>
        </authorList>
    </citation>
    <scope>NUCLEOTIDE SEQUENCE [LARGE SCALE GENOMIC DNA]</scope>
    <source>
        <strain evidence="2 3">L2-32</strain>
    </source>
</reference>
<accession>A7A552</accession>
<reference evidence="2 3" key="2">
    <citation type="submission" date="2007-05" db="EMBL/GenBank/DDBJ databases">
        <title>Draft genome sequence of Bifidobacterium adolescentis (L2-32).</title>
        <authorList>
            <person name="Sudarsanam P."/>
            <person name="Ley R."/>
            <person name="Guruge J."/>
            <person name="Turnbaugh P.J."/>
            <person name="Mahowald M."/>
            <person name="Liep D."/>
            <person name="Gordon J."/>
        </authorList>
    </citation>
    <scope>NUCLEOTIDE SEQUENCE [LARGE SCALE GENOMIC DNA]</scope>
    <source>
        <strain evidence="2 3">L2-32</strain>
    </source>
</reference>
<dbReference type="AlphaFoldDB" id="A7A552"/>
<sequence>MFRFMRTSRPDGETRAGIHILQHISNGFEVCLLQVGFKLVRWRCKPKTQAESRRVKMQFEASRLEGLEHRTDAQSAPEVFFTPIITPESLVAAYHALGRKPEGKTAIKVHSGESEKSNNLNPSLVKDLVQEIGGTLVECATAYDGNRETPEKSLATFKKHGYADLAPIQIMDMSGEIEIPVAKHRHIAYDIVGKHIDDYDSIFVLSHFKGHPMGGFGGALKNVSIGIASSNGKRWIHSAGVTKDKWVETPQDAFLESMAEADEAVISHMHGKMMYLNVMNRLSVDCDCLASPTEPDMHDIGVLSSLDPVALDQACVDLIHTAPDGASVTERIASLHGEHILEYAEELGIGSRAYRLTVLD</sequence>
<dbReference type="Proteomes" id="UP000003773">
    <property type="component" value="Unassembled WGS sequence"/>
</dbReference>
<feature type="domain" description="DUF362" evidence="1">
    <location>
        <begin position="106"/>
        <end position="317"/>
    </location>
</feature>
<dbReference type="Pfam" id="PF04015">
    <property type="entry name" value="DUF362"/>
    <property type="match status" value="1"/>
</dbReference>
<organism evidence="2 3">
    <name type="scientific">Bifidobacterium adolescentis L2-32</name>
    <dbReference type="NCBI Taxonomy" id="411481"/>
    <lineage>
        <taxon>Bacteria</taxon>
        <taxon>Bacillati</taxon>
        <taxon>Actinomycetota</taxon>
        <taxon>Actinomycetes</taxon>
        <taxon>Bifidobacteriales</taxon>
        <taxon>Bifidobacteriaceae</taxon>
        <taxon>Bifidobacterium</taxon>
    </lineage>
</organism>
<dbReference type="Gene3D" id="3.40.50.11440">
    <property type="match status" value="1"/>
</dbReference>
<proteinExistence type="predicted"/>
<evidence type="ECO:0000259" key="1">
    <source>
        <dbReference type="Pfam" id="PF04015"/>
    </source>
</evidence>